<proteinExistence type="predicted"/>
<keyword evidence="3" id="KW-1185">Reference proteome</keyword>
<dbReference type="Gene3D" id="3.20.20.80">
    <property type="entry name" value="Glycosidases"/>
    <property type="match status" value="1"/>
</dbReference>
<evidence type="ECO:0000313" key="2">
    <source>
        <dbReference type="EMBL" id="PBD17772.1"/>
    </source>
</evidence>
<dbReference type="RefSeq" id="WP_095883536.1">
    <property type="nucleotide sequence ID" value="NZ_NTHN02000051.1"/>
</dbReference>
<sequence>MPLALPADVTVTGVPAGAALFGGNILAPRTAMTGEGSYAEAIAALNVTGLRYPGGSLTEYYFDLAEPDAATASHAETGAETAFIPLSEFMAYAGQAGHAVTLVLPTRDQLSGAVDATGNRLPQIDEEVLRDFVHDLASGTYGEAEIAALEIGNEYWGSGEMTAVEYGRLAARMAEIIADELALVAEVMGTDTSEIRVLAQMGQNYGVSRISDGYAGWEAEEIIADLAQTYPGAGLTGANIRGNGEVNWSEVTNALVRMGFETEAQQEALDGVIAHVYARGTEDSRSYDLDTIHDTWLAQEGFEHLEVHVTEWNLKSSDNLDAESDYGLLQAQEMLEIVEEFLEAGVDQAHVWPLIQNTANALSTGVSFEAITVPGEMFAMMAAALPGKALLDFTPGGASGTEAQDAGLDVHGFAGAGDLVLYVTSHAGEVGVTDLDLSGLLTGFAGMEITLLGVAEGELPGDAGATPRLETRDPGELYGDGLLEVALAPHEILQVVIRDVAPTEAFAPILAGIDAEAGDTAPEAVLPLIDLAESEDAEPPAADDDTQEDSGWGNLGFLLALLPLAGLLAG</sequence>
<accession>A0A2A3JRL4</accession>
<organism evidence="2">
    <name type="scientific">Alloyangia mangrovi</name>
    <dbReference type="NCBI Taxonomy" id="1779329"/>
    <lineage>
        <taxon>Bacteria</taxon>
        <taxon>Pseudomonadati</taxon>
        <taxon>Pseudomonadota</taxon>
        <taxon>Alphaproteobacteria</taxon>
        <taxon>Rhodobacterales</taxon>
        <taxon>Roseobacteraceae</taxon>
        <taxon>Alloyangia</taxon>
    </lineage>
</organism>
<dbReference type="AlphaFoldDB" id="A0A2A3JRL4"/>
<gene>
    <name evidence="1" type="ORF">CLG85_020905</name>
    <name evidence="2" type="ORF">CLG85_18265</name>
</gene>
<dbReference type="Proteomes" id="UP000217448">
    <property type="component" value="Unassembled WGS sequence"/>
</dbReference>
<evidence type="ECO:0000313" key="1">
    <source>
        <dbReference type="EMBL" id="MCT4372629.1"/>
    </source>
</evidence>
<dbReference type="SUPFAM" id="SSF51445">
    <property type="entry name" value="(Trans)glycosidases"/>
    <property type="match status" value="1"/>
</dbReference>
<dbReference type="InterPro" id="IPR017853">
    <property type="entry name" value="GH"/>
</dbReference>
<dbReference type="EMBL" id="NTHN02000051">
    <property type="protein sequence ID" value="MCT4372629.1"/>
    <property type="molecule type" value="Genomic_DNA"/>
</dbReference>
<comment type="caution">
    <text evidence="2">The sequence shown here is derived from an EMBL/GenBank/DDBJ whole genome shotgun (WGS) entry which is preliminary data.</text>
</comment>
<reference evidence="3" key="2">
    <citation type="submission" date="2023-07" db="EMBL/GenBank/DDBJ databases">
        <title>Yangia mangrovi SAOS 153D genome.</title>
        <authorList>
            <person name="Verma A."/>
            <person name="Pal Y."/>
            <person name="Sundharam S."/>
            <person name="Bisht B."/>
            <person name="Srinivasan K."/>
        </authorList>
    </citation>
    <scope>NUCLEOTIDE SEQUENCE [LARGE SCALE GENOMIC DNA]</scope>
    <source>
        <strain evidence="3">SAOS 153D</strain>
    </source>
</reference>
<protein>
    <submittedName>
        <fullName evidence="2">Type I secretion protein</fullName>
    </submittedName>
</protein>
<reference evidence="1" key="3">
    <citation type="submission" date="2024-05" db="EMBL/GenBank/DDBJ databases">
        <title>Yangia mangrovi SAOS 153D genome.</title>
        <authorList>
            <person name="Verma A."/>
            <person name="Pal Y."/>
            <person name="Sundharam S."/>
            <person name="Bisht B."/>
            <person name="Srinivasan K."/>
        </authorList>
    </citation>
    <scope>NUCLEOTIDE SEQUENCE</scope>
    <source>
        <strain evidence="1">SAOS 153D</strain>
    </source>
</reference>
<dbReference type="EMBL" id="NTHN01000321">
    <property type="protein sequence ID" value="PBD17772.1"/>
    <property type="molecule type" value="Genomic_DNA"/>
</dbReference>
<reference evidence="2" key="1">
    <citation type="submission" date="2017-09" db="EMBL/GenBank/DDBJ databases">
        <title>Yangia sp. SAOS 153D whole genome sequencing.</title>
        <authorList>
            <person name="Verma A."/>
            <person name="Krishnamurthi S."/>
        </authorList>
    </citation>
    <scope>NUCLEOTIDE SEQUENCE [LARGE SCALE GENOMIC DNA]</scope>
    <source>
        <strain evidence="2">SAOS 153D</strain>
    </source>
</reference>
<dbReference type="OrthoDB" id="5242885at2"/>
<evidence type="ECO:0000313" key="3">
    <source>
        <dbReference type="Proteomes" id="UP000217448"/>
    </source>
</evidence>
<name>A0A2A3JRL4_9RHOB</name>